<feature type="transmembrane region" description="Helical" evidence="1">
    <location>
        <begin position="158"/>
        <end position="179"/>
    </location>
</feature>
<dbReference type="Gene3D" id="3.90.1580.10">
    <property type="entry name" value="paralog of FGE (formylglycine-generating enzyme)"/>
    <property type="match status" value="1"/>
</dbReference>
<reference evidence="4" key="1">
    <citation type="submission" date="2016-10" db="EMBL/GenBank/DDBJ databases">
        <authorList>
            <person name="Varghese N."/>
            <person name="Submissions S."/>
        </authorList>
    </citation>
    <scope>NUCLEOTIDE SEQUENCE [LARGE SCALE GENOMIC DNA]</scope>
    <source>
        <strain evidence="4">BP1-148</strain>
    </source>
</reference>
<dbReference type="Pfam" id="PF13676">
    <property type="entry name" value="TIR_2"/>
    <property type="match status" value="1"/>
</dbReference>
<dbReference type="Pfam" id="PF03781">
    <property type="entry name" value="FGE-sulfatase"/>
    <property type="match status" value="1"/>
</dbReference>
<dbReference type="InterPro" id="IPR042095">
    <property type="entry name" value="SUMF_sf"/>
</dbReference>
<keyword evidence="4" id="KW-1185">Reference proteome</keyword>
<gene>
    <name evidence="3" type="ORF">SAMN04487901_1109</name>
</gene>
<dbReference type="GO" id="GO:0007165">
    <property type="term" value="P:signal transduction"/>
    <property type="evidence" value="ECO:0007669"/>
    <property type="project" value="InterPro"/>
</dbReference>
<evidence type="ECO:0000259" key="2">
    <source>
        <dbReference type="PROSITE" id="PS50104"/>
    </source>
</evidence>
<dbReference type="GO" id="GO:0120147">
    <property type="term" value="F:formylglycine-generating oxidase activity"/>
    <property type="evidence" value="ECO:0007669"/>
    <property type="project" value="TreeGrafter"/>
</dbReference>
<evidence type="ECO:0000313" key="3">
    <source>
        <dbReference type="EMBL" id="SDG80526.1"/>
    </source>
</evidence>
<keyword evidence="1" id="KW-0812">Transmembrane</keyword>
<dbReference type="InterPro" id="IPR005532">
    <property type="entry name" value="SUMF_dom"/>
</dbReference>
<proteinExistence type="predicted"/>
<dbReference type="PANTHER" id="PTHR23150:SF19">
    <property type="entry name" value="FORMYLGLYCINE-GENERATING ENZYME"/>
    <property type="match status" value="1"/>
</dbReference>
<protein>
    <submittedName>
        <fullName evidence="3">Formylglycine-generating enzyme, required for sulfatase activity, contains SUMF1/FGE domain</fullName>
    </submittedName>
</protein>
<dbReference type="RefSeq" id="WP_176944298.1">
    <property type="nucleotide sequence ID" value="NZ_FNCQ01000010.1"/>
</dbReference>
<accession>A0A1G7X8Q3</accession>
<dbReference type="SUPFAM" id="SSF52200">
    <property type="entry name" value="Toll/Interleukin receptor TIR domain"/>
    <property type="match status" value="1"/>
</dbReference>
<dbReference type="SUPFAM" id="SSF56436">
    <property type="entry name" value="C-type lectin-like"/>
    <property type="match status" value="1"/>
</dbReference>
<keyword evidence="1" id="KW-0472">Membrane</keyword>
<dbReference type="Proteomes" id="UP000198779">
    <property type="component" value="Unassembled WGS sequence"/>
</dbReference>
<feature type="domain" description="TIR" evidence="2">
    <location>
        <begin position="1"/>
        <end position="131"/>
    </location>
</feature>
<evidence type="ECO:0000256" key="1">
    <source>
        <dbReference type="SAM" id="Phobius"/>
    </source>
</evidence>
<dbReference type="PANTHER" id="PTHR23150">
    <property type="entry name" value="SULFATASE MODIFYING FACTOR 1, 2"/>
    <property type="match status" value="1"/>
</dbReference>
<dbReference type="AlphaFoldDB" id="A0A1G7X8Q3"/>
<name>A0A1G7X8Q3_9BACT</name>
<dbReference type="SMART" id="SM00255">
    <property type="entry name" value="TIR"/>
    <property type="match status" value="1"/>
</dbReference>
<dbReference type="PROSITE" id="PS50104">
    <property type="entry name" value="TIR"/>
    <property type="match status" value="1"/>
</dbReference>
<dbReference type="Gene3D" id="3.40.50.10140">
    <property type="entry name" value="Toll/interleukin-1 receptor homology (TIR) domain"/>
    <property type="match status" value="1"/>
</dbReference>
<dbReference type="InterPro" id="IPR051043">
    <property type="entry name" value="Sulfatase_Mod_Factor_Kinase"/>
</dbReference>
<dbReference type="InterPro" id="IPR016187">
    <property type="entry name" value="CTDL_fold"/>
</dbReference>
<keyword evidence="1" id="KW-1133">Transmembrane helix</keyword>
<dbReference type="InterPro" id="IPR035897">
    <property type="entry name" value="Toll_tir_struct_dom_sf"/>
</dbReference>
<dbReference type="STRING" id="645274.SAMN04487901_1109"/>
<dbReference type="EMBL" id="FNCQ01000010">
    <property type="protein sequence ID" value="SDG80526.1"/>
    <property type="molecule type" value="Genomic_DNA"/>
</dbReference>
<organism evidence="3 4">
    <name type="scientific">Prevotella communis</name>
    <dbReference type="NCBI Taxonomy" id="2913614"/>
    <lineage>
        <taxon>Bacteria</taxon>
        <taxon>Pseudomonadati</taxon>
        <taxon>Bacteroidota</taxon>
        <taxon>Bacteroidia</taxon>
        <taxon>Bacteroidales</taxon>
        <taxon>Prevotellaceae</taxon>
        <taxon>Prevotella</taxon>
    </lineage>
</organism>
<sequence>MNHDVFISYSSQNKEAAQAICHALEQNEIRCWMAPRDIPYGAQYGDVIDDAIKTCKVVVVLFSETAASSQWVNGELNVAFEEQKTIIPFRLDQTPLKGQTRVMLNQRHWIDAYPDYKTKFNDLVIAVAKSIDKEVITDSPVPTSKFSTTTGKGNKRKLGCHITIGFVSITIIAAFFLLYEPIASLVHSFSYDKQGLHVNIKGLSADQENALSSILDDMVLVEGGIFLMGNTEEMADYLTEQDSLSGNVHEVELDNYYICKYEVTQKQWRAFLPTEGKCIADGDNTAMDMLSWEDAKAFADTLSSITGLKISLPTEAQWEFAARGGTKSHHYLFAGNDDASEVGWTSFETDLSSAHDVGGKRYNELGVYDMTGNAFEWCSDYFDLYPTEKVVNPQGPSKGNNRVLRGGDFRIDNLYDMKVCTRYFDSPFVNRRGAGLRLVINTEK</sequence>
<evidence type="ECO:0000313" key="4">
    <source>
        <dbReference type="Proteomes" id="UP000198779"/>
    </source>
</evidence>
<dbReference type="InterPro" id="IPR000157">
    <property type="entry name" value="TIR_dom"/>
</dbReference>